<proteinExistence type="predicted"/>
<organism evidence="1 2">
    <name type="scientific">Phyllobacterium zundukense</name>
    <dbReference type="NCBI Taxonomy" id="1867719"/>
    <lineage>
        <taxon>Bacteria</taxon>
        <taxon>Pseudomonadati</taxon>
        <taxon>Pseudomonadota</taxon>
        <taxon>Alphaproteobacteria</taxon>
        <taxon>Hyphomicrobiales</taxon>
        <taxon>Phyllobacteriaceae</taxon>
        <taxon>Phyllobacterium</taxon>
    </lineage>
</organism>
<gene>
    <name evidence="1" type="ORF">N8E88_05650</name>
</gene>
<protein>
    <submittedName>
        <fullName evidence="1">LysM peptidoglycan-binding domain-containing protein</fullName>
    </submittedName>
</protein>
<dbReference type="Proteomes" id="UP001061991">
    <property type="component" value="Plasmid p_unnamed2"/>
</dbReference>
<evidence type="ECO:0000313" key="1">
    <source>
        <dbReference type="EMBL" id="UXN58291.1"/>
    </source>
</evidence>
<evidence type="ECO:0000313" key="2">
    <source>
        <dbReference type="Proteomes" id="UP001061991"/>
    </source>
</evidence>
<keyword evidence="2" id="KW-1185">Reference proteome</keyword>
<geneLocation type="plasmid" evidence="1 2">
    <name>p_unnamed2</name>
</geneLocation>
<dbReference type="EMBL" id="CP104971">
    <property type="protein sequence ID" value="UXN58291.1"/>
    <property type="molecule type" value="Genomic_DNA"/>
</dbReference>
<reference evidence="1" key="1">
    <citation type="submission" date="2022-09" db="EMBL/GenBank/DDBJ databases">
        <title>Interaction between co-microsymbionts with complementary sets of symbiotic genes in legume-rhizobium systems.</title>
        <authorList>
            <person name="Safronova V."/>
            <person name="Sazanova A."/>
            <person name="Afonin A."/>
            <person name="Chirak E."/>
        </authorList>
    </citation>
    <scope>NUCLEOTIDE SEQUENCE</scope>
    <source>
        <strain evidence="1">A18/3m</strain>
    </source>
</reference>
<accession>A0ACD4CXL1</accession>
<name>A0ACD4CXL1_9HYPH</name>
<keyword evidence="1" id="KW-0614">Plasmid</keyword>
<sequence>MSFRIDIDGKSRYDANGNKIPLTSQQQQQLFVEQIRQAVRERAEAGGPKSFDADNEKLVVVQPNDNLWKIADENNVRFSDVMEANKGLYDNHGDLIKTDDVLILPHIAPELAANSTQNNKGVPGGEAAFKNEIYERGNNLQYVDDPSKTDFATETQKIQRDVGAYLDSLPKEGRQAAVSRLVGNKDDWQDASPALSAIETAARERQLQPDPQETFASEIYAIGNKLQYSDDRNIDYDGGTAKIATDVKQYLEGLPEREQPTSLQALYDHEWTDAAPSRTAIENTAKDFGIPLRATTHRGPDIESQARQIIDNANATGKPGEAYDKLNSSYRDAPPELQAAIRENADARDLIGKAADWATGSLKDYDPEKAVSDQGDSADSMRKLEALTKDADPQLASQLMLDALPTIEAANARRQEKIGGDLIGREGQQNLTLILGRIGETSSGKTVIDRFIKMDTGNSESMRMAIISGASLDFPLKRAADIAPSDAYLKSTILPSVGEFATGSVNGSVDKYSAHMQELQWLITNHGPTMTPEQLEKAISDYEIEKGQGWKDEKLKLENEVADKGDQLLKQVSQLANLPPELASQQGAADETIKTILSDDRSVMAMQIALKNDPALLDKPAVVSLLTHQARLTDRGRKLAEEGMTQIVRRNVLPSFGNLNPNDPASIERAKAGIHSLQDGRAAKLLGIPDDEFNKALKAVEEALPAAGDTEAQMAQKLRDLDAKLTDTNDGMKSFKSNTVPGQMLRLIGLAAVGVGLASTLSRTGQDPLMKYKVFIDAAGVGQRGIELLNGFKQIDPDSFAVKHFGSSSTTAAKWLGSVGASFDLVLATRSYMGGDWQMGTLQAAAGAGGIVAAFGTGSMAGPVGLVIVGAAVIGQMLLTNTRQSNLYMTDTSMRFLQHSKLSPEASKALVDQSGEGFSPVPLLLKYAEMKGYKLDQEADLQKFVSWLNAIPQDKLATLRDNLHHTLDAQNGDVSKITTTAGDDTRYTDPQQLNHRTQSVSGKAAITLPSVADKIKSGDASPQSAAQIDVALHQLGIAVA</sequence>